<gene>
    <name evidence="2" type="ORF">GSTENG00013768001</name>
</gene>
<evidence type="ECO:0000313" key="2">
    <source>
        <dbReference type="EMBL" id="CAF96653.1"/>
    </source>
</evidence>
<reference evidence="2" key="1">
    <citation type="journal article" date="2004" name="Nature">
        <title>Genome duplication in the teleost fish Tetraodon nigroviridis reveals the early vertebrate proto-karyotype.</title>
        <authorList>
            <person name="Jaillon O."/>
            <person name="Aury J.-M."/>
            <person name="Brunet F."/>
            <person name="Petit J.-L."/>
            <person name="Stange-Thomann N."/>
            <person name="Mauceli E."/>
            <person name="Bouneau L."/>
            <person name="Fischer C."/>
            <person name="Ozouf-Costaz C."/>
            <person name="Bernot A."/>
            <person name="Nicaud S."/>
            <person name="Jaffe D."/>
            <person name="Fisher S."/>
            <person name="Lutfalla G."/>
            <person name="Dossat C."/>
            <person name="Segurens B."/>
            <person name="Dasilva C."/>
            <person name="Salanoubat M."/>
            <person name="Levy M."/>
            <person name="Boudet N."/>
            <person name="Castellano S."/>
            <person name="Anthouard V."/>
            <person name="Jubin C."/>
            <person name="Castelli V."/>
            <person name="Katinka M."/>
            <person name="Vacherie B."/>
            <person name="Biemont C."/>
            <person name="Skalli Z."/>
            <person name="Cattolico L."/>
            <person name="Poulain J."/>
            <person name="De Berardinis V."/>
            <person name="Cruaud C."/>
            <person name="Duprat S."/>
            <person name="Brottier P."/>
            <person name="Coutanceau J.-P."/>
            <person name="Gouzy J."/>
            <person name="Parra G."/>
            <person name="Lardier G."/>
            <person name="Chapple C."/>
            <person name="McKernan K.J."/>
            <person name="McEwan P."/>
            <person name="Bosak S."/>
            <person name="Kellis M."/>
            <person name="Volff J.-N."/>
            <person name="Guigo R."/>
            <person name="Zody M.C."/>
            <person name="Mesirov J."/>
            <person name="Lindblad-Toh K."/>
            <person name="Birren B."/>
            <person name="Nusbaum C."/>
            <person name="Kahn D."/>
            <person name="Robinson-Rechavi M."/>
            <person name="Laudet V."/>
            <person name="Schachter V."/>
            <person name="Quetier F."/>
            <person name="Saurin W."/>
            <person name="Scarpelli C."/>
            <person name="Wincker P."/>
            <person name="Lander E.S."/>
            <person name="Weissenbach J."/>
            <person name="Roest Crollius H."/>
        </authorList>
    </citation>
    <scope>NUCLEOTIDE SEQUENCE [LARGE SCALE GENOMIC DNA]</scope>
</reference>
<feature type="domain" description="Dynein heavy chain tail" evidence="1">
    <location>
        <begin position="209"/>
        <end position="482"/>
    </location>
</feature>
<evidence type="ECO:0000259" key="1">
    <source>
        <dbReference type="Pfam" id="PF08385"/>
    </source>
</evidence>
<feature type="non-terminal residue" evidence="2">
    <location>
        <position position="1"/>
    </location>
</feature>
<organism evidence="2">
    <name type="scientific">Tetraodon nigroviridis</name>
    <name type="common">Spotted green pufferfish</name>
    <name type="synonym">Chelonodon nigroviridis</name>
    <dbReference type="NCBI Taxonomy" id="99883"/>
    <lineage>
        <taxon>Eukaryota</taxon>
        <taxon>Metazoa</taxon>
        <taxon>Chordata</taxon>
        <taxon>Craniata</taxon>
        <taxon>Vertebrata</taxon>
        <taxon>Euteleostomi</taxon>
        <taxon>Actinopterygii</taxon>
        <taxon>Neopterygii</taxon>
        <taxon>Teleostei</taxon>
        <taxon>Neoteleostei</taxon>
        <taxon>Acanthomorphata</taxon>
        <taxon>Eupercaria</taxon>
        <taxon>Tetraodontiformes</taxon>
        <taxon>Tetradontoidea</taxon>
        <taxon>Tetraodontidae</taxon>
        <taxon>Tetraodon</taxon>
    </lineage>
</organism>
<dbReference type="InterPro" id="IPR026983">
    <property type="entry name" value="DHC"/>
</dbReference>
<protein>
    <submittedName>
        <fullName evidence="2">(spotted green pufferfish) hypothetical protein</fullName>
    </submittedName>
</protein>
<comment type="caution">
    <text evidence="2">The sequence shown here is derived from an EMBL/GenBank/DDBJ whole genome shotgun (WGS) entry which is preliminary data.</text>
</comment>
<dbReference type="InterPro" id="IPR013594">
    <property type="entry name" value="Dynein_heavy_tail"/>
</dbReference>
<accession>Q4SRS9</accession>
<dbReference type="GO" id="GO:0007018">
    <property type="term" value="P:microtubule-based movement"/>
    <property type="evidence" value="ECO:0007669"/>
    <property type="project" value="InterPro"/>
</dbReference>
<name>Q4SRS9_TETNG</name>
<dbReference type="GO" id="GO:0045505">
    <property type="term" value="F:dynein intermediate chain binding"/>
    <property type="evidence" value="ECO:0007669"/>
    <property type="project" value="InterPro"/>
</dbReference>
<dbReference type="OrthoDB" id="10252139at2759"/>
<dbReference type="GO" id="GO:0051959">
    <property type="term" value="F:dynein light intermediate chain binding"/>
    <property type="evidence" value="ECO:0007669"/>
    <property type="project" value="InterPro"/>
</dbReference>
<dbReference type="PANTHER" id="PTHR46532">
    <property type="entry name" value="MALE FERTILITY FACTOR KL5"/>
    <property type="match status" value="1"/>
</dbReference>
<sequence length="484" mass="55157">MPQSSDDPRKRFILATAGNFYGIRPVSSLSDSPELDTFLDNGNEFLLSVNRNDNDLHFSNKTDTVGGSSDKVLVFFKMHPTVITEDNLHQSILVSSMLDSPINSLYQAVRQVFAPVLLKDERWHSEFDPKMASLLSELELGLGSLVRQSGTQPSGKRSSPEENVLGILFPNDEFQYWAEISDSAENKRVKERAAHFAEQFKPIQKGSMHQYIQFLNLEFGGLNTLPMSDVMDLVEQCRQILDNVWRQTDFEPYPQTRMIRLMDVIGGALERYVQNKLSGENLFREPFVSVRESLKSASNICEQWVVDCEHLTGQVFQKSHIYIDCEIDCDQTELNCVIRFGGDTPHTRGRETNIAHKSLIPLQKDLDEVVTVRVVHEKLLPLLSGGKQKALTDSVYEPFSGLNPLHYNPYTEPLWKAAVAQFERLIIPSEQEAAGRLKSYIADLQDSPQQLLQFFQKQKELIKRPTISKELQPEREILLARLQD</sequence>
<dbReference type="EMBL" id="CAAE01014493">
    <property type="protein sequence ID" value="CAF96653.1"/>
    <property type="molecule type" value="Genomic_DNA"/>
</dbReference>
<dbReference type="GO" id="GO:0005858">
    <property type="term" value="C:axonemal dynein complex"/>
    <property type="evidence" value="ECO:0007669"/>
    <property type="project" value="TreeGrafter"/>
</dbReference>
<dbReference type="PANTHER" id="PTHR46532:SF15">
    <property type="entry name" value="CYTOPLASMIC DYNEIN 2 HEAVY CHAIN 1"/>
    <property type="match status" value="1"/>
</dbReference>
<reference evidence="2" key="2">
    <citation type="submission" date="2004-02" db="EMBL/GenBank/DDBJ databases">
        <authorList>
            <consortium name="Genoscope"/>
            <consortium name="Whitehead Institute Centre for Genome Research"/>
        </authorList>
    </citation>
    <scope>NUCLEOTIDE SEQUENCE</scope>
</reference>
<dbReference type="Pfam" id="PF08385">
    <property type="entry name" value="DHC_N1"/>
    <property type="match status" value="1"/>
</dbReference>
<dbReference type="KEGG" id="tng:GSTEN00013768G001"/>
<dbReference type="AlphaFoldDB" id="Q4SRS9"/>
<proteinExistence type="predicted"/>